<dbReference type="PANTHER" id="PTHR41251">
    <property type="entry name" value="NON-HOMOLOGOUS END JOINING PROTEIN KU"/>
    <property type="match status" value="1"/>
</dbReference>
<dbReference type="Gene3D" id="2.40.290.10">
    <property type="match status" value="1"/>
</dbReference>
<dbReference type="Pfam" id="PF02735">
    <property type="entry name" value="Ku"/>
    <property type="match status" value="1"/>
</dbReference>
<proteinExistence type="predicted"/>
<keyword evidence="1" id="KW-0238">DNA-binding</keyword>
<dbReference type="GO" id="GO:0003690">
    <property type="term" value="F:double-stranded DNA binding"/>
    <property type="evidence" value="ECO:0007669"/>
    <property type="project" value="TreeGrafter"/>
</dbReference>
<feature type="domain" description="Ku" evidence="2">
    <location>
        <begin position="1"/>
        <end position="133"/>
    </location>
</feature>
<dbReference type="GO" id="GO:0006303">
    <property type="term" value="P:double-strand break repair via nonhomologous end joining"/>
    <property type="evidence" value="ECO:0007669"/>
    <property type="project" value="InterPro"/>
</dbReference>
<dbReference type="SUPFAM" id="SSF100939">
    <property type="entry name" value="SPOC domain-like"/>
    <property type="match status" value="1"/>
</dbReference>
<dbReference type="InterPro" id="IPR009187">
    <property type="entry name" value="Prok_Ku"/>
</dbReference>
<evidence type="ECO:0000256" key="1">
    <source>
        <dbReference type="ARBA" id="ARBA00023125"/>
    </source>
</evidence>
<dbReference type="InterPro" id="IPR006164">
    <property type="entry name" value="DNA_bd_Ku70/Ku80"/>
</dbReference>
<reference evidence="3" key="1">
    <citation type="journal article" date="2014" name="Front. Microbiol.">
        <title>High frequency of phylogenetically diverse reductive dehalogenase-homologous genes in deep subseafloor sedimentary metagenomes.</title>
        <authorList>
            <person name="Kawai M."/>
            <person name="Futagami T."/>
            <person name="Toyoda A."/>
            <person name="Takaki Y."/>
            <person name="Nishi S."/>
            <person name="Hori S."/>
            <person name="Arai W."/>
            <person name="Tsubouchi T."/>
            <person name="Morono Y."/>
            <person name="Uchiyama I."/>
            <person name="Ito T."/>
            <person name="Fujiyama A."/>
            <person name="Inagaki F."/>
            <person name="Takami H."/>
        </authorList>
    </citation>
    <scope>NUCLEOTIDE SEQUENCE</scope>
    <source>
        <strain evidence="3">Expedition CK06-06</strain>
    </source>
</reference>
<feature type="non-terminal residue" evidence="3">
    <location>
        <position position="1"/>
    </location>
</feature>
<accession>X1M5N5</accession>
<organism evidence="3">
    <name type="scientific">marine sediment metagenome</name>
    <dbReference type="NCBI Taxonomy" id="412755"/>
    <lineage>
        <taxon>unclassified sequences</taxon>
        <taxon>metagenomes</taxon>
        <taxon>ecological metagenomes</taxon>
    </lineage>
</organism>
<dbReference type="SMART" id="SM00559">
    <property type="entry name" value="Ku78"/>
    <property type="match status" value="1"/>
</dbReference>
<sequence>NDWDKGFEVSKGEFVRITQEQIDAIKLPSEESIDLFSFVPIETINPVWRSGDSYYVGIAEGKGKINKLGRKTYTLLKQVLDLKGIAGVGKLCVRGKETLVLVESYHRGMLLTKLYFAEQVRDDEEVFVEGVDITPEEAKLGLDLVERLENGFDYKGYKDTYVEALQKIIEGEPVTELAEVKHEVASDNLVALLKQSVEATV</sequence>
<comment type="caution">
    <text evidence="3">The sequence shown here is derived from an EMBL/GenBank/DDBJ whole genome shotgun (WGS) entry which is preliminary data.</text>
</comment>
<name>X1M5N5_9ZZZZ</name>
<dbReference type="InterPro" id="IPR016194">
    <property type="entry name" value="SPOC-like_C_dom_sf"/>
</dbReference>
<dbReference type="AlphaFoldDB" id="X1M5N5"/>
<dbReference type="EMBL" id="BARV01015104">
    <property type="protein sequence ID" value="GAI26932.1"/>
    <property type="molecule type" value="Genomic_DNA"/>
</dbReference>
<evidence type="ECO:0000313" key="3">
    <source>
        <dbReference type="EMBL" id="GAI26932.1"/>
    </source>
</evidence>
<evidence type="ECO:0000259" key="2">
    <source>
        <dbReference type="SMART" id="SM00559"/>
    </source>
</evidence>
<protein>
    <recommendedName>
        <fullName evidence="2">Ku domain-containing protein</fullName>
    </recommendedName>
</protein>
<dbReference type="PANTHER" id="PTHR41251:SF1">
    <property type="entry name" value="NON-HOMOLOGOUS END JOINING PROTEIN KU"/>
    <property type="match status" value="1"/>
</dbReference>
<gene>
    <name evidence="3" type="ORF">S06H3_26173</name>
</gene>